<sequence length="89" mass="10212">MCLSPHVAPPRPSCAFLEWRAPRRDGRQRVVGWTCDCRPIVYELREAAGQGFIRRYVQAGTGWQVSDTFRMRPSEAHKLWQALLSGLAR</sequence>
<dbReference type="EMBL" id="FOHX01000004">
    <property type="protein sequence ID" value="SET80069.1"/>
    <property type="molecule type" value="Genomic_DNA"/>
</dbReference>
<dbReference type="Proteomes" id="UP000199361">
    <property type="component" value="Unassembled WGS sequence"/>
</dbReference>
<gene>
    <name evidence="1" type="ORF">SAMN05421811_104185</name>
</gene>
<dbReference type="AlphaFoldDB" id="A0A1I0H8X0"/>
<reference evidence="1 2" key="1">
    <citation type="submission" date="2016-10" db="EMBL/GenBank/DDBJ databases">
        <authorList>
            <person name="de Groot N.N."/>
        </authorList>
    </citation>
    <scope>NUCLEOTIDE SEQUENCE [LARGE SCALE GENOMIC DNA]</scope>
    <source>
        <strain evidence="1 2">CGMCC 4.5598</strain>
    </source>
</reference>
<keyword evidence="2" id="KW-1185">Reference proteome</keyword>
<dbReference type="STRING" id="568860.SAMN05421811_104185"/>
<evidence type="ECO:0000313" key="1">
    <source>
        <dbReference type="EMBL" id="SET80069.1"/>
    </source>
</evidence>
<evidence type="ECO:0000313" key="2">
    <source>
        <dbReference type="Proteomes" id="UP000199361"/>
    </source>
</evidence>
<protein>
    <submittedName>
        <fullName evidence="1">Uncharacterized protein</fullName>
    </submittedName>
</protein>
<accession>A0A1I0H8X0</accession>
<organism evidence="1 2">
    <name type="scientific">Nonomuraea wenchangensis</name>
    <dbReference type="NCBI Taxonomy" id="568860"/>
    <lineage>
        <taxon>Bacteria</taxon>
        <taxon>Bacillati</taxon>
        <taxon>Actinomycetota</taxon>
        <taxon>Actinomycetes</taxon>
        <taxon>Streptosporangiales</taxon>
        <taxon>Streptosporangiaceae</taxon>
        <taxon>Nonomuraea</taxon>
    </lineage>
</organism>
<name>A0A1I0H8X0_9ACTN</name>
<proteinExistence type="predicted"/>